<protein>
    <submittedName>
        <fullName evidence="1">Type IV conjugative transfer system protein TraE</fullName>
    </submittedName>
</protein>
<name>A0A2I7N6K7_9NEIS</name>
<proteinExistence type="predicted"/>
<dbReference type="InterPro" id="IPR007973">
    <property type="entry name" value="Pilus_assembly_TraE"/>
</dbReference>
<dbReference type="NCBIfam" id="TIGR02761">
    <property type="entry name" value="TraE_TIGR"/>
    <property type="match status" value="1"/>
</dbReference>
<dbReference type="Pfam" id="PF05309">
    <property type="entry name" value="TraE"/>
    <property type="match status" value="1"/>
</dbReference>
<dbReference type="KEGG" id="nba:CUN60_07240"/>
<evidence type="ECO:0000313" key="1">
    <source>
        <dbReference type="EMBL" id="AUR52103.1"/>
    </source>
</evidence>
<dbReference type="RefSeq" id="WP_102951399.1">
    <property type="nucleotide sequence ID" value="NZ_CP024847.1"/>
</dbReference>
<dbReference type="Proteomes" id="UP000236655">
    <property type="component" value="Chromosome"/>
</dbReference>
<accession>A0A2I7N6K7</accession>
<dbReference type="OrthoDB" id="5362036at2"/>
<gene>
    <name evidence="1" type="primary">traE</name>
    <name evidence="1" type="ORF">CUN60_07240</name>
</gene>
<dbReference type="AlphaFoldDB" id="A0A2I7N6K7"/>
<organism evidence="1 2">
    <name type="scientific">Aquella oligotrophica</name>
    <dbReference type="NCBI Taxonomy" id="2067065"/>
    <lineage>
        <taxon>Bacteria</taxon>
        <taxon>Pseudomonadati</taxon>
        <taxon>Pseudomonadota</taxon>
        <taxon>Betaproteobacteria</taxon>
        <taxon>Neisseriales</taxon>
        <taxon>Neisseriaceae</taxon>
        <taxon>Aquella</taxon>
    </lineage>
</organism>
<evidence type="ECO:0000313" key="2">
    <source>
        <dbReference type="Proteomes" id="UP000236655"/>
    </source>
</evidence>
<keyword evidence="2" id="KW-1185">Reference proteome</keyword>
<dbReference type="EMBL" id="CP024847">
    <property type="protein sequence ID" value="AUR52103.1"/>
    <property type="molecule type" value="Genomic_DNA"/>
</dbReference>
<reference evidence="2" key="1">
    <citation type="submission" date="2017-11" db="EMBL/GenBank/DDBJ databases">
        <authorList>
            <person name="Chan K.G."/>
            <person name="Lee L.S."/>
        </authorList>
    </citation>
    <scope>NUCLEOTIDE SEQUENCE [LARGE SCALE GENOMIC DNA]</scope>
    <source>
        <strain evidence="2">DSM 100970</strain>
    </source>
</reference>
<sequence length="197" mass="22333">MEKTVYKNKLIKALRRVQVNDLILIILALCLLLTLALAVKNMGRERTIIVPPVVHDKFWVDSNDADPKYLQEMATYFIFLANNVSPENIEYQNSLIINYVNPSEQGILRTQLAQQASRVKRNQLTTMFSIIGFKVDAGANIVIINGVLKSIIGDKVVSTTEKSYRISFQIINGQLYINEFGEVNNNDPFGEIINEKQ</sequence>